<sequence length="131" mass="14684">MKEYFYTKVLASLVGIVMTILAIIFGSLALIGIGLSNEWSSENSTSTTQYSSVFPIFVMIFSIGLITFIGSFRLKNKTWSIIYIGLIVLIGICFIITFFVVLGAIGLKIEIFILFIGFLYICLGYMAYKKR</sequence>
<organism evidence="2 3">
    <name type="scientific">Cytobacillus citreus</name>
    <dbReference type="NCBI Taxonomy" id="2833586"/>
    <lineage>
        <taxon>Bacteria</taxon>
        <taxon>Bacillati</taxon>
        <taxon>Bacillota</taxon>
        <taxon>Bacilli</taxon>
        <taxon>Bacillales</taxon>
        <taxon>Bacillaceae</taxon>
        <taxon>Cytobacillus</taxon>
    </lineage>
</organism>
<reference evidence="2 3" key="1">
    <citation type="submission" date="2021-05" db="EMBL/GenBank/DDBJ databases">
        <title>Novel Bacillus species.</title>
        <authorList>
            <person name="Liu G."/>
        </authorList>
    </citation>
    <scope>NUCLEOTIDE SEQUENCE [LARGE SCALE GENOMIC DNA]</scope>
    <source>
        <strain evidence="2 3">FJAT-49705</strain>
    </source>
</reference>
<keyword evidence="1" id="KW-1133">Transmembrane helix</keyword>
<accession>A0ABS5NZC2</accession>
<gene>
    <name evidence="2" type="ORF">KHA94_21700</name>
</gene>
<evidence type="ECO:0000313" key="3">
    <source>
        <dbReference type="Proteomes" id="UP000681027"/>
    </source>
</evidence>
<feature type="transmembrane region" description="Helical" evidence="1">
    <location>
        <begin position="111"/>
        <end position="128"/>
    </location>
</feature>
<dbReference type="EMBL" id="JAGYPM010000006">
    <property type="protein sequence ID" value="MBS4192749.1"/>
    <property type="molecule type" value="Genomic_DNA"/>
</dbReference>
<feature type="transmembrane region" description="Helical" evidence="1">
    <location>
        <begin position="9"/>
        <end position="33"/>
    </location>
</feature>
<evidence type="ECO:0000256" key="1">
    <source>
        <dbReference type="SAM" id="Phobius"/>
    </source>
</evidence>
<comment type="caution">
    <text evidence="2">The sequence shown here is derived from an EMBL/GenBank/DDBJ whole genome shotgun (WGS) entry which is preliminary data.</text>
</comment>
<proteinExistence type="predicted"/>
<feature type="transmembrane region" description="Helical" evidence="1">
    <location>
        <begin position="53"/>
        <end position="74"/>
    </location>
</feature>
<keyword evidence="1" id="KW-0812">Transmembrane</keyword>
<feature type="transmembrane region" description="Helical" evidence="1">
    <location>
        <begin position="81"/>
        <end position="105"/>
    </location>
</feature>
<evidence type="ECO:0008006" key="4">
    <source>
        <dbReference type="Google" id="ProtNLM"/>
    </source>
</evidence>
<dbReference type="RefSeq" id="WP_213104206.1">
    <property type="nucleotide sequence ID" value="NZ_JAGYPM010000006.1"/>
</dbReference>
<evidence type="ECO:0000313" key="2">
    <source>
        <dbReference type="EMBL" id="MBS4192749.1"/>
    </source>
</evidence>
<dbReference type="Proteomes" id="UP000681027">
    <property type="component" value="Unassembled WGS sequence"/>
</dbReference>
<protein>
    <recommendedName>
        <fullName evidence="4">DUF4064 domain-containing protein</fullName>
    </recommendedName>
</protein>
<keyword evidence="1" id="KW-0472">Membrane</keyword>
<name>A0ABS5NZC2_9BACI</name>
<keyword evidence="3" id="KW-1185">Reference proteome</keyword>